<keyword evidence="7" id="KW-1185">Reference proteome</keyword>
<feature type="chain" id="PRO_5013186394" evidence="4">
    <location>
        <begin position="20"/>
        <end position="585"/>
    </location>
</feature>
<feature type="domain" description="CBM10" evidence="5">
    <location>
        <begin position="72"/>
        <end position="108"/>
    </location>
</feature>
<dbReference type="EMBL" id="MCOG01000193">
    <property type="protein sequence ID" value="ORY27411.1"/>
    <property type="molecule type" value="Genomic_DNA"/>
</dbReference>
<reference evidence="6 7" key="1">
    <citation type="submission" date="2016-08" db="EMBL/GenBank/DDBJ databases">
        <title>A Parts List for Fungal Cellulosomes Revealed by Comparative Genomics.</title>
        <authorList>
            <consortium name="DOE Joint Genome Institute"/>
            <person name="Haitjema C.H."/>
            <person name="Gilmore S.P."/>
            <person name="Henske J.K."/>
            <person name="Solomon K.V."/>
            <person name="De Groot R."/>
            <person name="Kuo A."/>
            <person name="Mondo S.J."/>
            <person name="Salamov A.A."/>
            <person name="Labutti K."/>
            <person name="Zhao Z."/>
            <person name="Chiniquy J."/>
            <person name="Barry K."/>
            <person name="Brewer H.M."/>
            <person name="Purvine S.O."/>
            <person name="Wright A.T."/>
            <person name="Boxma B."/>
            <person name="Van Alen T."/>
            <person name="Hackstein J.H."/>
            <person name="Baker S.E."/>
            <person name="Grigoriev I.V."/>
            <person name="O'Malley M.A."/>
        </authorList>
    </citation>
    <scope>NUCLEOTIDE SEQUENCE [LARGE SCALE GENOMIC DNA]</scope>
    <source>
        <strain evidence="6 7">G1</strain>
    </source>
</reference>
<dbReference type="OrthoDB" id="184793at2759"/>
<dbReference type="Proteomes" id="UP000193920">
    <property type="component" value="Unassembled WGS sequence"/>
</dbReference>
<feature type="signal peptide" evidence="4">
    <location>
        <begin position="1"/>
        <end position="19"/>
    </location>
</feature>
<protein>
    <submittedName>
        <fullName evidence="6">Alpha/beta-hydrolase</fullName>
    </submittedName>
</protein>
<gene>
    <name evidence="6" type="ORF">LY90DRAFT_705908</name>
</gene>
<evidence type="ECO:0000313" key="7">
    <source>
        <dbReference type="Proteomes" id="UP000193920"/>
    </source>
</evidence>
<keyword evidence="1 4" id="KW-0732">Signal</keyword>
<evidence type="ECO:0000259" key="5">
    <source>
        <dbReference type="PROSITE" id="PS51763"/>
    </source>
</evidence>
<feature type="domain" description="CBM10" evidence="5">
    <location>
        <begin position="22"/>
        <end position="62"/>
    </location>
</feature>
<keyword evidence="3 6" id="KW-0378">Hydrolase</keyword>
<dbReference type="SUPFAM" id="SSF64571">
    <property type="entry name" value="Cellulose docking domain, dockering"/>
    <property type="match status" value="2"/>
</dbReference>
<dbReference type="PANTHER" id="PTHR48098">
    <property type="entry name" value="ENTEROCHELIN ESTERASE-RELATED"/>
    <property type="match status" value="1"/>
</dbReference>
<accession>A0A1Y2AXW5</accession>
<dbReference type="PROSITE" id="PS51763">
    <property type="entry name" value="CBM10"/>
    <property type="match status" value="2"/>
</dbReference>
<dbReference type="PANTHER" id="PTHR48098:SF1">
    <property type="entry name" value="DIACYLGLYCEROL ACYLTRANSFERASE_MYCOLYLTRANSFERASE AG85A"/>
    <property type="match status" value="1"/>
</dbReference>
<organism evidence="6 7">
    <name type="scientific">Neocallimastix californiae</name>
    <dbReference type="NCBI Taxonomy" id="1754190"/>
    <lineage>
        <taxon>Eukaryota</taxon>
        <taxon>Fungi</taxon>
        <taxon>Fungi incertae sedis</taxon>
        <taxon>Chytridiomycota</taxon>
        <taxon>Chytridiomycota incertae sedis</taxon>
        <taxon>Neocallimastigomycetes</taxon>
        <taxon>Neocallimastigales</taxon>
        <taxon>Neocallimastigaceae</taxon>
        <taxon>Neocallimastix</taxon>
    </lineage>
</organism>
<name>A0A1Y2AXW5_9FUNG</name>
<dbReference type="GO" id="GO:0016787">
    <property type="term" value="F:hydrolase activity"/>
    <property type="evidence" value="ECO:0007669"/>
    <property type="project" value="UniProtKB-KW"/>
</dbReference>
<dbReference type="SUPFAM" id="SSF53474">
    <property type="entry name" value="alpha/beta-Hydrolases"/>
    <property type="match status" value="1"/>
</dbReference>
<dbReference type="Pfam" id="PF02013">
    <property type="entry name" value="CBM_10"/>
    <property type="match status" value="2"/>
</dbReference>
<evidence type="ECO:0000256" key="4">
    <source>
        <dbReference type="SAM" id="SignalP"/>
    </source>
</evidence>
<dbReference type="AlphaFoldDB" id="A0A1Y2AXW5"/>
<dbReference type="Gene3D" id="3.40.50.1820">
    <property type="entry name" value="alpha/beta hydrolase"/>
    <property type="match status" value="1"/>
</dbReference>
<evidence type="ECO:0000256" key="1">
    <source>
        <dbReference type="ARBA" id="ARBA00022729"/>
    </source>
</evidence>
<keyword evidence="2" id="KW-0677">Repeat</keyword>
<dbReference type="InterPro" id="IPR009034">
    <property type="entry name" value="Dockerin_dom_fun_sf"/>
</dbReference>
<evidence type="ECO:0000313" key="6">
    <source>
        <dbReference type="EMBL" id="ORY27411.1"/>
    </source>
</evidence>
<dbReference type="InterPro" id="IPR050583">
    <property type="entry name" value="Mycobacterial_A85_antigen"/>
</dbReference>
<comment type="caution">
    <text evidence="6">The sequence shown here is derived from an EMBL/GenBank/DDBJ whole genome shotgun (WGS) entry which is preliminary data.</text>
</comment>
<evidence type="ECO:0000256" key="2">
    <source>
        <dbReference type="ARBA" id="ARBA00022737"/>
    </source>
</evidence>
<dbReference type="InterPro" id="IPR002883">
    <property type="entry name" value="CBM10/Dockerin_dom"/>
</dbReference>
<proteinExistence type="predicted"/>
<dbReference type="Gene3D" id="3.90.1220.10">
    <property type="entry name" value="Cellulose docking domain, dockering"/>
    <property type="match status" value="2"/>
</dbReference>
<evidence type="ECO:0000256" key="3">
    <source>
        <dbReference type="ARBA" id="ARBA00022801"/>
    </source>
</evidence>
<dbReference type="GO" id="GO:0016747">
    <property type="term" value="F:acyltransferase activity, transferring groups other than amino-acyl groups"/>
    <property type="evidence" value="ECO:0007669"/>
    <property type="project" value="TreeGrafter"/>
</dbReference>
<dbReference type="InterPro" id="IPR029058">
    <property type="entry name" value="AB_hydrolase_fold"/>
</dbReference>
<sequence>MRKYFALLSALLSAYSATAEFSCWAERLGYPCCSANNQKIYAHDNDGDWGYNWKTNEWCGISKYDERTNDEVCWSEQLGYPCCQGCTVFETDADGSWGYESNHWCGIQSYCKETGATEPEVNPNEYPTDIFKVEDERIYNFDESYVFDGSQATNVTFNKDGSVTYIASAAGSGGGVVFYIKKDKSVINLSNYDSVDIELVYSPVNGKWNPEAKAPSFGFRVYSRDATGFWSGFEDVEYFGEESGKYYGTLTKNVKFTDEIKAKIIENCSYDDMIGFTLKFNAYETGNDDLDELKVQIKKVQFNKIEGTPEDKFTDDGLTEEQRGSVEHVEYESHDYVTGDETEVYNKPAWVYLPAGYDANDKDTKYPLVILMHGYGMTEDSWGLTDKSSGGRIKSMMDRGMAKSKDEEDYVEKFILVVPTGLASKDYRNNNDYNYTDPWYAFGGELRNDLIPFMRSKYNIKDGRENVAMAGLSMGAEETLNLGIGECLDLISYFGAFSFPFGETMIEKAEKAFPDKSLTIKTLYTICGDNDSIAYDKYGDAVEKMSKWDRVEDGKFKSEIYVGGTHDFPVWFRGFEHFIPLLFKN</sequence>